<sequence length="457" mass="48353">MSRRTATFQPGPGRQARGGDPYGQRQERARLGHRDGGLGLGGDPGPARDGAQQAERLGPGQHVEVVRAGSGEGGQPGAPRDDHRALRSAREQRPDLCLRRRVVEQDQHPAAVEQRAVEGGPVGEAGGRAADAERAEEPFQRVGRIHRVAASAQVDGQLAVGEAAPDPVGHPYGERGLADAADARDDVDGQGGAGGQLGGQRLDQFGPAGEVGEIGGQLGGPHGRPRRGKLTPQDAQVQLRQLWRGVDAQLVAQERAQVGVDGQRLGLPSRPVQGEHEQGAQPFAQRVGSHQRAQLGHRLGVQARLEVGLDGAFQHRQAALLQPGALRGGVAALEPRQRLAAPQRQRLARPARRQRLELLRVGGDPAQRVSVTDQGDRSRREHGPQPGGVGAQHVERGAGRVVLPQRVEEGVPAQRPAAGQREGRQQQALPGPAEVGVPRADLAEQLEPHTWLGTAPP</sequence>
<dbReference type="EMBL" id="JACIBV010000001">
    <property type="protein sequence ID" value="MBB3731617.1"/>
    <property type="molecule type" value="Genomic_DNA"/>
</dbReference>
<feature type="region of interest" description="Disordered" evidence="1">
    <location>
        <begin position="155"/>
        <end position="234"/>
    </location>
</feature>
<feature type="compositionally biased region" description="Gly residues" evidence="1">
    <location>
        <begin position="212"/>
        <end position="222"/>
    </location>
</feature>
<evidence type="ECO:0000313" key="3">
    <source>
        <dbReference type="Proteomes" id="UP000579945"/>
    </source>
</evidence>
<dbReference type="Proteomes" id="UP000579945">
    <property type="component" value="Unassembled WGS sequence"/>
</dbReference>
<feature type="compositionally biased region" description="Basic and acidic residues" evidence="1">
    <location>
        <begin position="25"/>
        <end position="36"/>
    </location>
</feature>
<feature type="region of interest" description="Disordered" evidence="1">
    <location>
        <begin position="360"/>
        <end position="457"/>
    </location>
</feature>
<feature type="compositionally biased region" description="Low complexity" evidence="1">
    <location>
        <begin position="413"/>
        <end position="428"/>
    </location>
</feature>
<reference evidence="2 3" key="1">
    <citation type="submission" date="2020-08" db="EMBL/GenBank/DDBJ databases">
        <title>Sequencing the genomes of 1000 actinobacteria strains.</title>
        <authorList>
            <person name="Klenk H.-P."/>
        </authorList>
    </citation>
    <scope>NUCLEOTIDE SEQUENCE [LARGE SCALE GENOMIC DNA]</scope>
    <source>
        <strain evidence="2 3">DSM 44320</strain>
    </source>
</reference>
<name>A0A7W5YRZ6_9ACTN</name>
<feature type="compositionally biased region" description="Basic and acidic residues" evidence="1">
    <location>
        <begin position="79"/>
        <end position="107"/>
    </location>
</feature>
<evidence type="ECO:0000313" key="2">
    <source>
        <dbReference type="EMBL" id="MBB3731617.1"/>
    </source>
</evidence>
<feature type="compositionally biased region" description="Basic and acidic residues" evidence="1">
    <location>
        <begin position="374"/>
        <end position="383"/>
    </location>
</feature>
<keyword evidence="3" id="KW-1185">Reference proteome</keyword>
<gene>
    <name evidence="2" type="ORF">FHR33_007477</name>
</gene>
<dbReference type="AlphaFoldDB" id="A0A7W5YRZ6"/>
<feature type="region of interest" description="Disordered" evidence="1">
    <location>
        <begin position="1"/>
        <end position="138"/>
    </location>
</feature>
<comment type="caution">
    <text evidence="2">The sequence shown here is derived from an EMBL/GenBank/DDBJ whole genome shotgun (WGS) entry which is preliminary data.</text>
</comment>
<organism evidence="2 3">
    <name type="scientific">Nonomuraea dietziae</name>
    <dbReference type="NCBI Taxonomy" id="65515"/>
    <lineage>
        <taxon>Bacteria</taxon>
        <taxon>Bacillati</taxon>
        <taxon>Actinomycetota</taxon>
        <taxon>Actinomycetes</taxon>
        <taxon>Streptosporangiales</taxon>
        <taxon>Streptosporangiaceae</taxon>
        <taxon>Nonomuraea</taxon>
    </lineage>
</organism>
<feature type="compositionally biased region" description="Basic and acidic residues" evidence="1">
    <location>
        <begin position="172"/>
        <end position="187"/>
    </location>
</feature>
<evidence type="ECO:0000256" key="1">
    <source>
        <dbReference type="SAM" id="MobiDB-lite"/>
    </source>
</evidence>
<proteinExistence type="predicted"/>
<accession>A0A7W5YRZ6</accession>
<protein>
    <submittedName>
        <fullName evidence="2">Uncharacterized protein</fullName>
    </submittedName>
</protein>
<feature type="compositionally biased region" description="Gly residues" evidence="1">
    <location>
        <begin position="189"/>
        <end position="198"/>
    </location>
</feature>